<keyword evidence="3" id="KW-1185">Reference proteome</keyword>
<feature type="non-terminal residue" evidence="2">
    <location>
        <position position="1"/>
    </location>
</feature>
<feature type="non-terminal residue" evidence="2">
    <location>
        <position position="305"/>
    </location>
</feature>
<evidence type="ECO:0000313" key="3">
    <source>
        <dbReference type="Proteomes" id="UP001212841"/>
    </source>
</evidence>
<dbReference type="EMBL" id="JADGJD010003077">
    <property type="protein sequence ID" value="KAJ3025905.1"/>
    <property type="molecule type" value="Genomic_DNA"/>
</dbReference>
<evidence type="ECO:0000256" key="1">
    <source>
        <dbReference type="SAM" id="MobiDB-lite"/>
    </source>
</evidence>
<feature type="region of interest" description="Disordered" evidence="1">
    <location>
        <begin position="1"/>
        <end position="138"/>
    </location>
</feature>
<protein>
    <submittedName>
        <fullName evidence="2">Uncharacterized protein</fullName>
    </submittedName>
</protein>
<feature type="compositionally biased region" description="Polar residues" evidence="1">
    <location>
        <begin position="58"/>
        <end position="68"/>
    </location>
</feature>
<reference evidence="2" key="1">
    <citation type="submission" date="2020-05" db="EMBL/GenBank/DDBJ databases">
        <title>Phylogenomic resolution of chytrid fungi.</title>
        <authorList>
            <person name="Stajich J.E."/>
            <person name="Amses K."/>
            <person name="Simmons R."/>
            <person name="Seto K."/>
            <person name="Myers J."/>
            <person name="Bonds A."/>
            <person name="Quandt C.A."/>
            <person name="Barry K."/>
            <person name="Liu P."/>
            <person name="Grigoriev I."/>
            <person name="Longcore J.E."/>
            <person name="James T.Y."/>
        </authorList>
    </citation>
    <scope>NUCLEOTIDE SEQUENCE</scope>
    <source>
        <strain evidence="2">JEL0318</strain>
    </source>
</reference>
<comment type="caution">
    <text evidence="2">The sequence shown here is derived from an EMBL/GenBank/DDBJ whole genome shotgun (WGS) entry which is preliminary data.</text>
</comment>
<feature type="compositionally biased region" description="Basic and acidic residues" evidence="1">
    <location>
        <begin position="125"/>
        <end position="138"/>
    </location>
</feature>
<proteinExistence type="predicted"/>
<accession>A0AAD5RZL7</accession>
<dbReference type="Proteomes" id="UP001212841">
    <property type="component" value="Unassembled WGS sequence"/>
</dbReference>
<gene>
    <name evidence="2" type="ORF">HK097_006568</name>
</gene>
<organism evidence="2 3">
    <name type="scientific">Rhizophlyctis rosea</name>
    <dbReference type="NCBI Taxonomy" id="64517"/>
    <lineage>
        <taxon>Eukaryota</taxon>
        <taxon>Fungi</taxon>
        <taxon>Fungi incertae sedis</taxon>
        <taxon>Chytridiomycota</taxon>
        <taxon>Chytridiomycota incertae sedis</taxon>
        <taxon>Chytridiomycetes</taxon>
        <taxon>Rhizophlyctidales</taxon>
        <taxon>Rhizophlyctidaceae</taxon>
        <taxon>Rhizophlyctis</taxon>
    </lineage>
</organism>
<feature type="compositionally biased region" description="Basic and acidic residues" evidence="1">
    <location>
        <begin position="1"/>
        <end position="15"/>
    </location>
</feature>
<evidence type="ECO:0000313" key="2">
    <source>
        <dbReference type="EMBL" id="KAJ3025905.1"/>
    </source>
</evidence>
<name>A0AAD5RZL7_9FUNG</name>
<dbReference type="AlphaFoldDB" id="A0AAD5RZL7"/>
<feature type="compositionally biased region" description="Acidic residues" evidence="1">
    <location>
        <begin position="16"/>
        <end position="25"/>
    </location>
</feature>
<sequence>GVEGEKEVAEVKGEGGAEETEELETVEGQGDERTDVGVGDKGGQGKEKDQDNGDQASIGCTTRRNVSSGGDLAIDTSSEHFIRPPSRQVTWDQNVDPAEQEDNGFPPTPFVERENSPFAPPPAQEARDDPNEPEPRLKEQCNKNDLMATIVKIRDHPEILSRFAIEYPHFFANCKQALDPKQPKLDEIHQSQYENFTDTFFSSPAAVPDAEWQDEVYRYLSRGSDLLGQLRDIAYTEVESQEAQMVIIDSYLGNRNVSSPTEEAESARDPWDTVARAIDEAQNSGEDTFVRFTARGELLRDDEFF</sequence>